<dbReference type="InterPro" id="IPR011333">
    <property type="entry name" value="SKP1/BTB/POZ_sf"/>
</dbReference>
<proteinExistence type="predicted"/>
<dbReference type="Gene3D" id="1.25.40.420">
    <property type="match status" value="1"/>
</dbReference>
<dbReference type="SUPFAM" id="SSF54695">
    <property type="entry name" value="POZ domain"/>
    <property type="match status" value="1"/>
</dbReference>
<evidence type="ECO:0000313" key="2">
    <source>
        <dbReference type="EnsemblMetazoa" id="AEPI015430-PA"/>
    </source>
</evidence>
<dbReference type="SMART" id="SM00875">
    <property type="entry name" value="BACK"/>
    <property type="match status" value="1"/>
</dbReference>
<dbReference type="GO" id="GO:0048512">
    <property type="term" value="P:circadian behavior"/>
    <property type="evidence" value="ECO:0007669"/>
    <property type="project" value="TreeGrafter"/>
</dbReference>
<dbReference type="SUPFAM" id="SSF49785">
    <property type="entry name" value="Galactose-binding domain-like"/>
    <property type="match status" value="1"/>
</dbReference>
<feature type="domain" description="BTB" evidence="1">
    <location>
        <begin position="27"/>
        <end position="93"/>
    </location>
</feature>
<sequence>MNSVSMIDHSDQVLVNLGELLSSADYSDVTFVIEEDRIQAHRVILASRSEYFRALLYGGLEESKQNEVKLTVESNAFKNLLQYIYTGSLELKDMKLDDVLSLLGLAHQYGIVAFEKAISDYLYGILTPENVCIILDEVRLLDVKDLVEKCYKCLDKAFSIIIKHDSFRNLSFDALSNLLDRDGINIEEIDIFQAVQEWCQHNDEVGGNKKLLFDKIRYNSIPRNSLLSVVRPTGILSPNQLLDVISTQDSNGMFPYRAHSSPGKNLAANAKLDWTETGNDALHKACFDLGERYFLNYVYLTVGEANQARQNNSGCFTSSATRLRERLFVSADGKTWTLVSEGEDTSSYFARQPSVSFTLQPVRYIRFETPFYNSNSDISISAMLNPFQTAQKNRTPRKREP</sequence>
<evidence type="ECO:0000313" key="3">
    <source>
        <dbReference type="Proteomes" id="UP000075885"/>
    </source>
</evidence>
<evidence type="ECO:0000259" key="1">
    <source>
        <dbReference type="PROSITE" id="PS50097"/>
    </source>
</evidence>
<protein>
    <submittedName>
        <fullName evidence="2">BTB domain-containing protein</fullName>
    </submittedName>
</protein>
<dbReference type="InterPro" id="IPR052407">
    <property type="entry name" value="BTB_POZ_domain_cont_9"/>
</dbReference>
<name>A0A3F2YWI3_9DIPT</name>
<organism evidence="2 3">
    <name type="scientific">Anopheles epiroticus</name>
    <dbReference type="NCBI Taxonomy" id="199890"/>
    <lineage>
        <taxon>Eukaryota</taxon>
        <taxon>Metazoa</taxon>
        <taxon>Ecdysozoa</taxon>
        <taxon>Arthropoda</taxon>
        <taxon>Hexapoda</taxon>
        <taxon>Insecta</taxon>
        <taxon>Pterygota</taxon>
        <taxon>Neoptera</taxon>
        <taxon>Endopterygota</taxon>
        <taxon>Diptera</taxon>
        <taxon>Nematocera</taxon>
        <taxon>Culicoidea</taxon>
        <taxon>Culicidae</taxon>
        <taxon>Anophelinae</taxon>
        <taxon>Anopheles</taxon>
    </lineage>
</organism>
<keyword evidence="3" id="KW-1185">Reference proteome</keyword>
<accession>A0A3F2YWI3</accession>
<reference evidence="2" key="2">
    <citation type="submission" date="2020-05" db="UniProtKB">
        <authorList>
            <consortium name="EnsemblMetazoa"/>
        </authorList>
    </citation>
    <scope>IDENTIFICATION</scope>
    <source>
        <strain evidence="2">Epiroticus2</strain>
    </source>
</reference>
<dbReference type="Pfam" id="PF00651">
    <property type="entry name" value="BTB"/>
    <property type="match status" value="1"/>
</dbReference>
<dbReference type="InterPro" id="IPR000210">
    <property type="entry name" value="BTB/POZ_dom"/>
</dbReference>
<dbReference type="GO" id="GO:0005737">
    <property type="term" value="C:cytoplasm"/>
    <property type="evidence" value="ECO:0007669"/>
    <property type="project" value="TreeGrafter"/>
</dbReference>
<dbReference type="PANTHER" id="PTHR46306">
    <property type="entry name" value="BTB/POZ DOMAIN-CONTAINING PROTEIN 9"/>
    <property type="match status" value="1"/>
</dbReference>
<dbReference type="InterPro" id="IPR008979">
    <property type="entry name" value="Galactose-bd-like_sf"/>
</dbReference>
<dbReference type="Pfam" id="PF07707">
    <property type="entry name" value="BACK"/>
    <property type="match status" value="1"/>
</dbReference>
<dbReference type="InterPro" id="IPR011705">
    <property type="entry name" value="BACK"/>
</dbReference>
<dbReference type="EnsemblMetazoa" id="AEPI015430-RA">
    <property type="protein sequence ID" value="AEPI015430-PA"/>
    <property type="gene ID" value="AEPI015430"/>
</dbReference>
<dbReference type="PANTHER" id="PTHR46306:SF1">
    <property type="entry name" value="BTB_POZ DOMAIN-CONTAINING PROTEIN 9"/>
    <property type="match status" value="1"/>
</dbReference>
<dbReference type="Proteomes" id="UP000075885">
    <property type="component" value="Unassembled WGS sequence"/>
</dbReference>
<dbReference type="GO" id="GO:0008344">
    <property type="term" value="P:adult locomotory behavior"/>
    <property type="evidence" value="ECO:0007669"/>
    <property type="project" value="TreeGrafter"/>
</dbReference>
<dbReference type="SMART" id="SM00225">
    <property type="entry name" value="BTB"/>
    <property type="match status" value="1"/>
</dbReference>
<dbReference type="AlphaFoldDB" id="A0A3F2YWI3"/>
<dbReference type="Gene3D" id="3.30.710.10">
    <property type="entry name" value="Potassium Channel Kv1.1, Chain A"/>
    <property type="match status" value="1"/>
</dbReference>
<dbReference type="GO" id="GO:0050804">
    <property type="term" value="P:modulation of chemical synaptic transmission"/>
    <property type="evidence" value="ECO:0007669"/>
    <property type="project" value="TreeGrafter"/>
</dbReference>
<reference evidence="3" key="1">
    <citation type="submission" date="2013-03" db="EMBL/GenBank/DDBJ databases">
        <title>The Genome Sequence of Anopheles epiroticus epiroticus2.</title>
        <authorList>
            <consortium name="The Broad Institute Genomics Platform"/>
            <person name="Neafsey D.E."/>
            <person name="Howell P."/>
            <person name="Walker B."/>
            <person name="Young S.K."/>
            <person name="Zeng Q."/>
            <person name="Gargeya S."/>
            <person name="Fitzgerald M."/>
            <person name="Haas B."/>
            <person name="Abouelleil A."/>
            <person name="Allen A.W."/>
            <person name="Alvarado L."/>
            <person name="Arachchi H.M."/>
            <person name="Berlin A.M."/>
            <person name="Chapman S.B."/>
            <person name="Gainer-Dewar J."/>
            <person name="Goldberg J."/>
            <person name="Griggs A."/>
            <person name="Gujja S."/>
            <person name="Hansen M."/>
            <person name="Howarth C."/>
            <person name="Imamovic A."/>
            <person name="Ireland A."/>
            <person name="Larimer J."/>
            <person name="McCowan C."/>
            <person name="Murphy C."/>
            <person name="Pearson M."/>
            <person name="Poon T.W."/>
            <person name="Priest M."/>
            <person name="Roberts A."/>
            <person name="Saif S."/>
            <person name="Shea T."/>
            <person name="Sisk P."/>
            <person name="Sykes S."/>
            <person name="Wortman J."/>
            <person name="Nusbaum C."/>
            <person name="Birren B."/>
        </authorList>
    </citation>
    <scope>NUCLEOTIDE SEQUENCE [LARGE SCALE GENOMIC DNA]</scope>
    <source>
        <strain evidence="3">Epiroticus2</strain>
    </source>
</reference>
<dbReference type="PROSITE" id="PS50097">
    <property type="entry name" value="BTB"/>
    <property type="match status" value="1"/>
</dbReference>
<dbReference type="Gene3D" id="2.60.120.260">
    <property type="entry name" value="Galactose-binding domain-like"/>
    <property type="match status" value="1"/>
</dbReference>
<dbReference type="STRING" id="199890.A0A3F2YWI3"/>
<dbReference type="VEuPathDB" id="VectorBase:AEPI015430"/>